<name>A0ABN3JF38_9ACTN</name>
<reference evidence="1 2" key="1">
    <citation type="journal article" date="2019" name="Int. J. Syst. Evol. Microbiol.">
        <title>The Global Catalogue of Microorganisms (GCM) 10K type strain sequencing project: providing services to taxonomists for standard genome sequencing and annotation.</title>
        <authorList>
            <consortium name="The Broad Institute Genomics Platform"/>
            <consortium name="The Broad Institute Genome Sequencing Center for Infectious Disease"/>
            <person name="Wu L."/>
            <person name="Ma J."/>
        </authorList>
    </citation>
    <scope>NUCLEOTIDE SEQUENCE [LARGE SCALE GENOMIC DNA]</scope>
    <source>
        <strain evidence="1 2">JCM 3325</strain>
    </source>
</reference>
<evidence type="ECO:0000313" key="2">
    <source>
        <dbReference type="Proteomes" id="UP001501231"/>
    </source>
</evidence>
<proteinExistence type="predicted"/>
<protein>
    <submittedName>
        <fullName evidence="1">Uncharacterized protein</fullName>
    </submittedName>
</protein>
<comment type="caution">
    <text evidence="1">The sequence shown here is derived from an EMBL/GenBank/DDBJ whole genome shotgun (WGS) entry which is preliminary data.</text>
</comment>
<accession>A0ABN3JF38</accession>
<gene>
    <name evidence="1" type="ORF">GCM10010191_44790</name>
</gene>
<evidence type="ECO:0000313" key="1">
    <source>
        <dbReference type="EMBL" id="GAA2427073.1"/>
    </source>
</evidence>
<keyword evidence="2" id="KW-1185">Reference proteome</keyword>
<organism evidence="1 2">
    <name type="scientific">Actinomadura vinacea</name>
    <dbReference type="NCBI Taxonomy" id="115336"/>
    <lineage>
        <taxon>Bacteria</taxon>
        <taxon>Bacillati</taxon>
        <taxon>Actinomycetota</taxon>
        <taxon>Actinomycetes</taxon>
        <taxon>Streptosporangiales</taxon>
        <taxon>Thermomonosporaceae</taxon>
        <taxon>Actinomadura</taxon>
    </lineage>
</organism>
<dbReference type="Proteomes" id="UP001501231">
    <property type="component" value="Unassembled WGS sequence"/>
</dbReference>
<sequence length="96" mass="10427">MLRGAPFRHWTATFSGEECEHFCTSPTDSVADLGQNVGPPYGIARPRNFAGSGRRSARFIAGIHCPIDTILQAEIMTTFREAEIDPCTPTLDDGAT</sequence>
<dbReference type="EMBL" id="BAAARW010000016">
    <property type="protein sequence ID" value="GAA2427073.1"/>
    <property type="molecule type" value="Genomic_DNA"/>
</dbReference>